<evidence type="ECO:0000313" key="3">
    <source>
        <dbReference type="RefSeq" id="XP_008485303.2"/>
    </source>
</evidence>
<dbReference type="RefSeq" id="XP_008485303.2">
    <property type="nucleotide sequence ID" value="XM_008487081.2"/>
</dbReference>
<accession>A0A1S3DQ40</accession>
<organism evidence="2 3">
    <name type="scientific">Diaphorina citri</name>
    <name type="common">Asian citrus psyllid</name>
    <dbReference type="NCBI Taxonomy" id="121845"/>
    <lineage>
        <taxon>Eukaryota</taxon>
        <taxon>Metazoa</taxon>
        <taxon>Ecdysozoa</taxon>
        <taxon>Arthropoda</taxon>
        <taxon>Hexapoda</taxon>
        <taxon>Insecta</taxon>
        <taxon>Pterygota</taxon>
        <taxon>Neoptera</taxon>
        <taxon>Paraneoptera</taxon>
        <taxon>Hemiptera</taxon>
        <taxon>Sternorrhyncha</taxon>
        <taxon>Psylloidea</taxon>
        <taxon>Psyllidae</taxon>
        <taxon>Diaphorininae</taxon>
        <taxon>Diaphorina</taxon>
    </lineage>
</organism>
<dbReference type="Proteomes" id="UP000079169">
    <property type="component" value="Unplaced"/>
</dbReference>
<evidence type="ECO:0000313" key="2">
    <source>
        <dbReference type="Proteomes" id="UP000079169"/>
    </source>
</evidence>
<gene>
    <name evidence="3" type="primary">LOC103521976</name>
</gene>
<feature type="compositionally biased region" description="Basic and acidic residues" evidence="1">
    <location>
        <begin position="32"/>
        <end position="52"/>
    </location>
</feature>
<feature type="region of interest" description="Disordered" evidence="1">
    <location>
        <begin position="257"/>
        <end position="302"/>
    </location>
</feature>
<feature type="compositionally biased region" description="Basic and acidic residues" evidence="1">
    <location>
        <begin position="257"/>
        <end position="288"/>
    </location>
</feature>
<dbReference type="KEGG" id="dci:103521976"/>
<feature type="compositionally biased region" description="Basic and acidic residues" evidence="1">
    <location>
        <begin position="135"/>
        <end position="158"/>
    </location>
</feature>
<feature type="compositionally biased region" description="Polar residues" evidence="1">
    <location>
        <begin position="1"/>
        <end position="14"/>
    </location>
</feature>
<feature type="compositionally biased region" description="Basic and acidic residues" evidence="1">
    <location>
        <begin position="103"/>
        <end position="112"/>
    </location>
</feature>
<keyword evidence="2" id="KW-1185">Reference proteome</keyword>
<dbReference type="AlphaFoldDB" id="A0A1S3DQ40"/>
<dbReference type="PaxDb" id="121845-A0A1S3DQ40"/>
<reference evidence="3" key="1">
    <citation type="submission" date="2025-08" db="UniProtKB">
        <authorList>
            <consortium name="RefSeq"/>
        </authorList>
    </citation>
    <scope>IDENTIFICATION</scope>
</reference>
<dbReference type="GeneID" id="103521976"/>
<proteinExistence type="predicted"/>
<sequence length="440" mass="51068">MESNYAKNQTNRNPRNYDDNQYNRHNMQYVNRRNDREVNEQELNSKEKERIKSNYGEYTNPRDGDQYNRNNIEYVDRSNAEQENDQETNSEEKIDSNYAGNKTNRDPRHINENDSNPVDEVKERKGYQEQNDEEIIQKHSKDQYTNCEGRKDDTDQYKSRKNGCQDGAQDEEYKGTEPGPDTRGQENSEETQQINQGENNNYDRSNGQEENDNCINNNYSVEKDSNSQNNINDQNEHISELNISESHENNAEMENKTYADPQEHNENVCEDRQNREKHKKDSINEKIYHNNHLKNVSQDAVKTDSRNVKTDLNNHLTKVSVTQDVVDHQLNESNLTQNAACIDERKQLDNKCEIAHAPNKIMTNTSEKADTEKLNEKLNEGINNHDRHTKSIDFNGINTSLGKNASSYGSDICTSAFEAGGESWPKKKKFVVKHSVVFKK</sequence>
<feature type="compositionally biased region" description="Polar residues" evidence="1">
    <location>
        <begin position="190"/>
        <end position="205"/>
    </location>
</feature>
<protein>
    <submittedName>
        <fullName evidence="3">GATA zinc finger domain-containing protein 14-like</fullName>
    </submittedName>
</protein>
<feature type="region of interest" description="Disordered" evidence="1">
    <location>
        <begin position="1"/>
        <end position="232"/>
    </location>
</feature>
<evidence type="ECO:0000256" key="1">
    <source>
        <dbReference type="SAM" id="MobiDB-lite"/>
    </source>
</evidence>
<name>A0A1S3DQ40_DIACI</name>